<dbReference type="CDD" id="cd07779">
    <property type="entry name" value="ASKHA_NBD_FGGY_YgcE-like"/>
    <property type="match status" value="1"/>
</dbReference>
<evidence type="ECO:0000313" key="7">
    <source>
        <dbReference type="Proteomes" id="UP000000238"/>
    </source>
</evidence>
<evidence type="ECO:0000313" key="6">
    <source>
        <dbReference type="EMBL" id="ABC31323.1"/>
    </source>
</evidence>
<keyword evidence="3 6" id="KW-0418">Kinase</keyword>
<dbReference type="OrthoDB" id="9805576at2"/>
<feature type="domain" description="Carbohydrate kinase FGGY C-terminal" evidence="5">
    <location>
        <begin position="269"/>
        <end position="462"/>
    </location>
</feature>
<name>Q2SDF1_HAHCH</name>
<reference evidence="6 7" key="1">
    <citation type="journal article" date="2005" name="Nucleic Acids Res.">
        <title>Genomic blueprint of Hahella chejuensis, a marine microbe producing an algicidal agent.</title>
        <authorList>
            <person name="Jeong H."/>
            <person name="Yim J.H."/>
            <person name="Lee C."/>
            <person name="Choi S.-H."/>
            <person name="Park Y.K."/>
            <person name="Yoon S.H."/>
            <person name="Hur C.-G."/>
            <person name="Kang H.-Y."/>
            <person name="Kim D."/>
            <person name="Lee H.H."/>
            <person name="Park K.H."/>
            <person name="Park S.-H."/>
            <person name="Park H.-S."/>
            <person name="Lee H.K."/>
            <person name="Oh T.K."/>
            <person name="Kim J.F."/>
        </authorList>
    </citation>
    <scope>NUCLEOTIDE SEQUENCE [LARGE SCALE GENOMIC DNA]</scope>
    <source>
        <strain evidence="6 7">KCTC 2396</strain>
    </source>
</reference>
<dbReference type="EMBL" id="CP000155">
    <property type="protein sequence ID" value="ABC31323.1"/>
    <property type="molecule type" value="Genomic_DNA"/>
</dbReference>
<protein>
    <submittedName>
        <fullName evidence="6">Sugar (Pentulose and hexulose) kinase</fullName>
    </submittedName>
</protein>
<dbReference type="Gene3D" id="3.30.420.40">
    <property type="match status" value="2"/>
</dbReference>
<evidence type="ECO:0000259" key="4">
    <source>
        <dbReference type="Pfam" id="PF00370"/>
    </source>
</evidence>
<feature type="domain" description="Carbohydrate kinase FGGY N-terminal" evidence="4">
    <location>
        <begin position="10"/>
        <end position="258"/>
    </location>
</feature>
<comment type="similarity">
    <text evidence="1">Belongs to the FGGY kinase family.</text>
</comment>
<dbReference type="Proteomes" id="UP000000238">
    <property type="component" value="Chromosome"/>
</dbReference>
<evidence type="ECO:0000256" key="2">
    <source>
        <dbReference type="ARBA" id="ARBA00022679"/>
    </source>
</evidence>
<accession>Q2SDF1</accession>
<dbReference type="Pfam" id="PF00370">
    <property type="entry name" value="FGGY_N"/>
    <property type="match status" value="1"/>
</dbReference>
<proteinExistence type="inferred from homology"/>
<dbReference type="HOGENOM" id="CLU_009281_3_4_6"/>
<dbReference type="AlphaFoldDB" id="Q2SDF1"/>
<dbReference type="eggNOG" id="COG1070">
    <property type="taxonomic scope" value="Bacteria"/>
</dbReference>
<evidence type="ECO:0000256" key="1">
    <source>
        <dbReference type="ARBA" id="ARBA00009156"/>
    </source>
</evidence>
<dbReference type="GO" id="GO:0005975">
    <property type="term" value="P:carbohydrate metabolic process"/>
    <property type="evidence" value="ECO:0007669"/>
    <property type="project" value="InterPro"/>
</dbReference>
<keyword evidence="7" id="KW-1185">Reference proteome</keyword>
<dbReference type="PANTHER" id="PTHR43095:SF5">
    <property type="entry name" value="XYLULOSE KINASE"/>
    <property type="match status" value="1"/>
</dbReference>
<dbReference type="STRING" id="349521.HCH_04623"/>
<dbReference type="GO" id="GO:0016301">
    <property type="term" value="F:kinase activity"/>
    <property type="evidence" value="ECO:0007669"/>
    <property type="project" value="UniProtKB-KW"/>
</dbReference>
<evidence type="ECO:0000259" key="5">
    <source>
        <dbReference type="Pfam" id="PF02782"/>
    </source>
</evidence>
<dbReference type="InterPro" id="IPR050406">
    <property type="entry name" value="FGGY_Carb_Kinase"/>
</dbReference>
<organism evidence="6 7">
    <name type="scientific">Hahella chejuensis (strain KCTC 2396)</name>
    <dbReference type="NCBI Taxonomy" id="349521"/>
    <lineage>
        <taxon>Bacteria</taxon>
        <taxon>Pseudomonadati</taxon>
        <taxon>Pseudomonadota</taxon>
        <taxon>Gammaproteobacteria</taxon>
        <taxon>Oceanospirillales</taxon>
        <taxon>Hahellaceae</taxon>
        <taxon>Hahella</taxon>
    </lineage>
</organism>
<sequence>MTTVASARTYVMAIDNGTQSVRALLIDDLGNVVAKGKQPIEPYFSEQPGWAEQRPEYYWEALGDACRAMWRDSPVQPEQVAAVTVTTQRGTVICVDREGTPLRPAIIWLDQRHALAEDKLGGVWDLLFKVARVEDTVKRFREKTQANWLAQQQPDLWRRTHKFLLLSGYLNFRLTGNYVDSIGSQVGYIPFDYKKLRWAPARDWKWRAMPVRPEQLPDLVEPGQSVGTLAADAAAWLGLPAGLPVIAAASDKACEIIGSGGSAPHIGCMSYGTTATINATNVKYVEAIPYMPPYPSAIPGRYCTEVMIYRGFWMVSWFKKEFGLREEGVAKERGIEPEQLFDELVDAVPPGSMGLTLQPYWSPGVRSPGPEAKGAIIGFGDVHTRAHMYRAILEGLAYALREGREKIEKKSGVKMRVLRVSGGGSQSDAALQLTADIFNLPVERPHTYETSALGAAIDAMVGLGVHQDFDSAIAAMTRVGKTFQPRPEVVSVYERLYSEVYLKMYRQLQPLYQSIREITGYPG</sequence>
<evidence type="ECO:0000256" key="3">
    <source>
        <dbReference type="ARBA" id="ARBA00022777"/>
    </source>
</evidence>
<dbReference type="InterPro" id="IPR043129">
    <property type="entry name" value="ATPase_NBD"/>
</dbReference>
<dbReference type="PIRSF" id="PIRSF000538">
    <property type="entry name" value="GlpK"/>
    <property type="match status" value="1"/>
</dbReference>
<dbReference type="KEGG" id="hch:HCH_04623"/>
<dbReference type="RefSeq" id="WP_011398388.1">
    <property type="nucleotide sequence ID" value="NC_007645.1"/>
</dbReference>
<dbReference type="Pfam" id="PF02782">
    <property type="entry name" value="FGGY_C"/>
    <property type="match status" value="1"/>
</dbReference>
<dbReference type="InterPro" id="IPR000577">
    <property type="entry name" value="Carb_kinase_FGGY"/>
</dbReference>
<dbReference type="PANTHER" id="PTHR43095">
    <property type="entry name" value="SUGAR KINASE"/>
    <property type="match status" value="1"/>
</dbReference>
<dbReference type="InterPro" id="IPR018485">
    <property type="entry name" value="FGGY_C"/>
</dbReference>
<dbReference type="SUPFAM" id="SSF53067">
    <property type="entry name" value="Actin-like ATPase domain"/>
    <property type="match status" value="2"/>
</dbReference>
<gene>
    <name evidence="6" type="ordered locus">HCH_04623</name>
</gene>
<keyword evidence="2" id="KW-0808">Transferase</keyword>
<dbReference type="InterPro" id="IPR018484">
    <property type="entry name" value="FGGY_N"/>
</dbReference>